<dbReference type="CDD" id="cd17546">
    <property type="entry name" value="REC_hyHK_CKI1_RcsC-like"/>
    <property type="match status" value="1"/>
</dbReference>
<dbReference type="SUPFAM" id="SSF55874">
    <property type="entry name" value="ATPase domain of HSP90 chaperone/DNA topoisomerase II/histidine kinase"/>
    <property type="match status" value="1"/>
</dbReference>
<dbReference type="InterPro" id="IPR005467">
    <property type="entry name" value="His_kinase_dom"/>
</dbReference>
<feature type="domain" description="Histidine kinase" evidence="8">
    <location>
        <begin position="501"/>
        <end position="719"/>
    </location>
</feature>
<dbReference type="CDD" id="cd00082">
    <property type="entry name" value="HisKA"/>
    <property type="match status" value="1"/>
</dbReference>
<evidence type="ECO:0000256" key="7">
    <source>
        <dbReference type="SAM" id="Phobius"/>
    </source>
</evidence>
<evidence type="ECO:0000256" key="3">
    <source>
        <dbReference type="ARBA" id="ARBA00022553"/>
    </source>
</evidence>
<evidence type="ECO:0000256" key="5">
    <source>
        <dbReference type="ARBA" id="ARBA00022777"/>
    </source>
</evidence>
<dbReference type="InterPro" id="IPR004358">
    <property type="entry name" value="Sig_transdc_His_kin-like_C"/>
</dbReference>
<gene>
    <name evidence="10" type="ORF">MAGMO_3062</name>
</gene>
<dbReference type="Pfam" id="PF08448">
    <property type="entry name" value="PAS_4"/>
    <property type="match status" value="1"/>
</dbReference>
<dbReference type="Gene3D" id="3.30.450.20">
    <property type="entry name" value="PAS domain"/>
    <property type="match status" value="3"/>
</dbReference>
<dbReference type="Pfam" id="PF22588">
    <property type="entry name" value="dCache_1_like"/>
    <property type="match status" value="1"/>
</dbReference>
<dbReference type="SUPFAM" id="SSF52172">
    <property type="entry name" value="CheY-like"/>
    <property type="match status" value="1"/>
</dbReference>
<dbReference type="SUPFAM" id="SSF47384">
    <property type="entry name" value="Homodimeric domain of signal transducing histidine kinase"/>
    <property type="match status" value="1"/>
</dbReference>
<dbReference type="CDD" id="cd00130">
    <property type="entry name" value="PAS"/>
    <property type="match status" value="1"/>
</dbReference>
<accession>A0A1S7LN86</accession>
<keyword evidence="7" id="KW-0472">Membrane</keyword>
<keyword evidence="3 6" id="KW-0597">Phosphoprotein</keyword>
<protein>
    <recommendedName>
        <fullName evidence="2">histidine kinase</fullName>
        <ecNumber evidence="2">2.7.13.3</ecNumber>
    </recommendedName>
</protein>
<feature type="domain" description="Response regulatory" evidence="9">
    <location>
        <begin position="746"/>
        <end position="865"/>
    </location>
</feature>
<dbReference type="InterPro" id="IPR013656">
    <property type="entry name" value="PAS_4"/>
</dbReference>
<dbReference type="InterPro" id="IPR003594">
    <property type="entry name" value="HATPase_dom"/>
</dbReference>
<dbReference type="PANTHER" id="PTHR43047">
    <property type="entry name" value="TWO-COMPONENT HISTIDINE PROTEIN KINASE"/>
    <property type="match status" value="1"/>
</dbReference>
<dbReference type="CDD" id="cd18773">
    <property type="entry name" value="PDC1_HK_sensor"/>
    <property type="match status" value="1"/>
</dbReference>
<dbReference type="Pfam" id="PF02518">
    <property type="entry name" value="HATPase_c"/>
    <property type="match status" value="1"/>
</dbReference>
<evidence type="ECO:0000313" key="10">
    <source>
        <dbReference type="EMBL" id="CRH07206.1"/>
    </source>
</evidence>
<feature type="transmembrane region" description="Helical" evidence="7">
    <location>
        <begin position="20"/>
        <end position="41"/>
    </location>
</feature>
<dbReference type="SMART" id="SM00091">
    <property type="entry name" value="PAS"/>
    <property type="match status" value="1"/>
</dbReference>
<evidence type="ECO:0000259" key="9">
    <source>
        <dbReference type="PROSITE" id="PS50110"/>
    </source>
</evidence>
<keyword evidence="4 10" id="KW-0808">Transferase</keyword>
<comment type="catalytic activity">
    <reaction evidence="1">
        <text>ATP + protein L-histidine = ADP + protein N-phospho-L-histidine.</text>
        <dbReference type="EC" id="2.7.13.3"/>
    </reaction>
</comment>
<dbReference type="InterPro" id="IPR036890">
    <property type="entry name" value="HATPase_C_sf"/>
</dbReference>
<dbReference type="PROSITE" id="PS50110">
    <property type="entry name" value="RESPONSE_REGULATORY"/>
    <property type="match status" value="1"/>
</dbReference>
<sequence length="868" mass="97892">MSLDELIHSTKLSIGKRVWVMLLLILAIIWAGIAYTLIYGYTQRVQQMEHVSLNLVRSLAAHTTATLDNLRWQLQSLEQALQQKPTTTSPDPQRYKELLEQQTATTAMISALYLFNAEGSEKQRLFSKAIRDNAMLVQRIAQWASTERLNSLKQAALKEDTAELYLAQPVSFSDGQQWFLPIIHRVEDQASATANYLLLLLDLSYFRQFYEQFELTPLASVALVHRQGYFLVRVPYKALFFGRRFTDDTFFSEKLPSLRFGVFRTQKSIDHRQRLIAFQNLAAYPLAVVVTQGLRPGLAQWRNTRLLLIFIGLIASLFLLLFARSIAEGAKQLAEHHDLLEEVVAKRTENLQQNLQDVQESEELYRSLFTGCKAAEILIDPQNGQIVDANPAALNYYGYSREQITQMCIYEINQLSADETKAEMARAKTERRNHFFFRHKLANGEVRDVEVHSGPLAIHGKQLLYSIIHDITDRRQAEMALKQARLDAEKASKAKSEFLASMSHEIRTPLNIVIGLGDVLKEWPMPGEQRQLVEKIQMAGSMLLELISNILDLARIEAGQITLEVEPIDLHALLNEITAVLEVGAQERGLHLKLQMHEGVPQWVKADSQRLRQVLMNLFGNALKFTEEGGWIVLEVSQEGPEETHFRVSDTGIGIDAQHLSEIFEAFSQADSGITRRFGGTGLGLTICRRLIAMMGGGIQVESTVGKGSCFFFTLPLVKTSATLSEAHHPHAAAPPPQLHDHRMLDILLVEDSPDNQMLIKTYLKGQACHLQIVENGALALEAIQQQSYDLILMDIQMPVMDGLTATREIRRWEAETVRPPIPILALTAHALKEDREIAFSAGCNAYLTKPIKKIQLLLALRAYGPEL</sequence>
<dbReference type="InterPro" id="IPR003661">
    <property type="entry name" value="HisK_dim/P_dom"/>
</dbReference>
<dbReference type="AlphaFoldDB" id="A0A1S7LN86"/>
<keyword evidence="7" id="KW-1133">Transmembrane helix</keyword>
<dbReference type="NCBIfam" id="TIGR00229">
    <property type="entry name" value="sensory_box"/>
    <property type="match status" value="1"/>
</dbReference>
<name>A0A1S7LN86_MAGMO</name>
<dbReference type="SMART" id="SM00387">
    <property type="entry name" value="HATPase_c"/>
    <property type="match status" value="1"/>
</dbReference>
<dbReference type="PRINTS" id="PR00344">
    <property type="entry name" value="BCTRLSENSOR"/>
</dbReference>
<dbReference type="Pfam" id="PF00512">
    <property type="entry name" value="HisKA"/>
    <property type="match status" value="1"/>
</dbReference>
<dbReference type="SMART" id="SM00388">
    <property type="entry name" value="HisKA"/>
    <property type="match status" value="1"/>
</dbReference>
<dbReference type="InterPro" id="IPR000014">
    <property type="entry name" value="PAS"/>
</dbReference>
<evidence type="ECO:0000259" key="8">
    <source>
        <dbReference type="PROSITE" id="PS50109"/>
    </source>
</evidence>
<dbReference type="InterPro" id="IPR035965">
    <property type="entry name" value="PAS-like_dom_sf"/>
</dbReference>
<dbReference type="SUPFAM" id="SSF55785">
    <property type="entry name" value="PYP-like sensor domain (PAS domain)"/>
    <property type="match status" value="1"/>
</dbReference>
<organism evidence="10">
    <name type="scientific">Magnetococcus massalia (strain MO-1)</name>
    <dbReference type="NCBI Taxonomy" id="451514"/>
    <lineage>
        <taxon>Bacteria</taxon>
        <taxon>Pseudomonadati</taxon>
        <taxon>Pseudomonadota</taxon>
        <taxon>Magnetococcia</taxon>
        <taxon>Magnetococcales</taxon>
        <taxon>Magnetococcaceae</taxon>
        <taxon>Magnetococcus</taxon>
    </lineage>
</organism>
<dbReference type="InterPro" id="IPR001789">
    <property type="entry name" value="Sig_transdc_resp-reg_receiver"/>
</dbReference>
<proteinExistence type="predicted"/>
<dbReference type="Gene3D" id="1.10.287.130">
    <property type="match status" value="1"/>
</dbReference>
<feature type="transmembrane region" description="Helical" evidence="7">
    <location>
        <begin position="306"/>
        <end position="323"/>
    </location>
</feature>
<dbReference type="FunFam" id="3.30.565.10:FF:000078">
    <property type="entry name" value="Two-component sensor histidine kinase"/>
    <property type="match status" value="1"/>
</dbReference>
<dbReference type="EMBL" id="LO017727">
    <property type="protein sequence ID" value="CRH07206.1"/>
    <property type="molecule type" value="Genomic_DNA"/>
</dbReference>
<dbReference type="Gene3D" id="3.30.565.10">
    <property type="entry name" value="Histidine kinase-like ATPase, C-terminal domain"/>
    <property type="match status" value="1"/>
</dbReference>
<dbReference type="CDD" id="cd12915">
    <property type="entry name" value="PDC2_DGC_like"/>
    <property type="match status" value="1"/>
</dbReference>
<dbReference type="Pfam" id="PF00072">
    <property type="entry name" value="Response_reg"/>
    <property type="match status" value="1"/>
</dbReference>
<evidence type="ECO:0000256" key="2">
    <source>
        <dbReference type="ARBA" id="ARBA00012438"/>
    </source>
</evidence>
<keyword evidence="7" id="KW-0812">Transmembrane</keyword>
<keyword evidence="5 10" id="KW-0418">Kinase</keyword>
<dbReference type="EC" id="2.7.13.3" evidence="2"/>
<reference evidence="10" key="1">
    <citation type="submission" date="2015-04" db="EMBL/GenBank/DDBJ databases">
        <authorList>
            <person name="Syromyatnikov M.Y."/>
            <person name="Popov V.N."/>
        </authorList>
    </citation>
    <scope>NUCLEOTIDE SEQUENCE</scope>
    <source>
        <strain evidence="10">MO-1</strain>
    </source>
</reference>
<feature type="modified residue" description="4-aspartylphosphate" evidence="6">
    <location>
        <position position="795"/>
    </location>
</feature>
<dbReference type="SMART" id="SM00448">
    <property type="entry name" value="REC"/>
    <property type="match status" value="1"/>
</dbReference>
<dbReference type="InterPro" id="IPR036097">
    <property type="entry name" value="HisK_dim/P_sf"/>
</dbReference>
<dbReference type="GO" id="GO:0000155">
    <property type="term" value="F:phosphorelay sensor kinase activity"/>
    <property type="evidence" value="ECO:0007669"/>
    <property type="project" value="InterPro"/>
</dbReference>
<evidence type="ECO:0000256" key="6">
    <source>
        <dbReference type="PROSITE-ProRule" id="PRU00169"/>
    </source>
</evidence>
<dbReference type="InterPro" id="IPR054327">
    <property type="entry name" value="His-kinase-like_sensor"/>
</dbReference>
<dbReference type="CDD" id="cd16922">
    <property type="entry name" value="HATPase_EvgS-ArcB-TorS-like"/>
    <property type="match status" value="1"/>
</dbReference>
<dbReference type="Gene3D" id="3.40.50.2300">
    <property type="match status" value="1"/>
</dbReference>
<dbReference type="PROSITE" id="PS50109">
    <property type="entry name" value="HIS_KIN"/>
    <property type="match status" value="1"/>
</dbReference>
<dbReference type="InterPro" id="IPR011006">
    <property type="entry name" value="CheY-like_superfamily"/>
</dbReference>
<evidence type="ECO:0000256" key="1">
    <source>
        <dbReference type="ARBA" id="ARBA00000085"/>
    </source>
</evidence>
<evidence type="ECO:0000256" key="4">
    <source>
        <dbReference type="ARBA" id="ARBA00022679"/>
    </source>
</evidence>